<evidence type="ECO:0000313" key="1">
    <source>
        <dbReference type="EMBL" id="TGO31338.1"/>
    </source>
</evidence>
<gene>
    <name evidence="1" type="ORF">BPAE_0001g02380</name>
</gene>
<sequence length="63" mass="6768">MVTSNSTVTIPTTILRESERNEDNVASMKQLSRSELLLGLETSVVEAGEYGANVVSTAIQVQV</sequence>
<dbReference type="Proteomes" id="UP000297910">
    <property type="component" value="Unassembled WGS sequence"/>
</dbReference>
<keyword evidence="2" id="KW-1185">Reference proteome</keyword>
<accession>A0A4Z1G5Y0</accession>
<evidence type="ECO:0000313" key="2">
    <source>
        <dbReference type="Proteomes" id="UP000297910"/>
    </source>
</evidence>
<dbReference type="AlphaFoldDB" id="A0A4Z1G5Y0"/>
<reference evidence="1 2" key="1">
    <citation type="submission" date="2017-12" db="EMBL/GenBank/DDBJ databases">
        <title>Comparative genomics of Botrytis spp.</title>
        <authorList>
            <person name="Valero-Jimenez C.A."/>
            <person name="Tapia P."/>
            <person name="Veloso J."/>
            <person name="Silva-Moreno E."/>
            <person name="Staats M."/>
            <person name="Valdes J.H."/>
            <person name="Van Kan J.A.L."/>
        </authorList>
    </citation>
    <scope>NUCLEOTIDE SEQUENCE [LARGE SCALE GENOMIC DNA]</scope>
    <source>
        <strain evidence="1 2">Bp0003</strain>
    </source>
</reference>
<name>A0A4Z1G5Y0_9HELO</name>
<comment type="caution">
    <text evidence="1">The sequence shown here is derived from an EMBL/GenBank/DDBJ whole genome shotgun (WGS) entry which is preliminary data.</text>
</comment>
<protein>
    <submittedName>
        <fullName evidence="1">Uncharacterized protein</fullName>
    </submittedName>
</protein>
<dbReference type="EMBL" id="PQXI01000001">
    <property type="protein sequence ID" value="TGO31338.1"/>
    <property type="molecule type" value="Genomic_DNA"/>
</dbReference>
<proteinExistence type="predicted"/>
<organism evidence="1 2">
    <name type="scientific">Botrytis paeoniae</name>
    <dbReference type="NCBI Taxonomy" id="278948"/>
    <lineage>
        <taxon>Eukaryota</taxon>
        <taxon>Fungi</taxon>
        <taxon>Dikarya</taxon>
        <taxon>Ascomycota</taxon>
        <taxon>Pezizomycotina</taxon>
        <taxon>Leotiomycetes</taxon>
        <taxon>Helotiales</taxon>
        <taxon>Sclerotiniaceae</taxon>
        <taxon>Botrytis</taxon>
    </lineage>
</organism>